<dbReference type="Pfam" id="PF02559">
    <property type="entry name" value="CarD_TRCF_RID"/>
    <property type="match status" value="1"/>
</dbReference>
<protein>
    <recommendedName>
        <fullName evidence="1">CarD-like/TRCF RNAP-interacting domain-containing protein</fullName>
    </recommendedName>
</protein>
<dbReference type="AlphaFoldDB" id="A0A921IIJ5"/>
<dbReference type="InterPro" id="IPR042215">
    <property type="entry name" value="CarD-like_C"/>
</dbReference>
<proteinExistence type="predicted"/>
<dbReference type="EMBL" id="DYVE01000093">
    <property type="protein sequence ID" value="HJG27736.1"/>
    <property type="molecule type" value="Genomic_DNA"/>
</dbReference>
<dbReference type="Gene3D" id="1.20.58.1290">
    <property type="entry name" value="CarD-like, C-terminal domain"/>
    <property type="match status" value="1"/>
</dbReference>
<dbReference type="Pfam" id="PF21095">
    <property type="entry name" value="CarD_C"/>
    <property type="match status" value="1"/>
</dbReference>
<dbReference type="InterPro" id="IPR048792">
    <property type="entry name" value="CarD_C"/>
</dbReference>
<dbReference type="Proteomes" id="UP000782880">
    <property type="component" value="Unassembled WGS sequence"/>
</dbReference>
<dbReference type="SUPFAM" id="SSF141259">
    <property type="entry name" value="CarD-like"/>
    <property type="match status" value="1"/>
</dbReference>
<dbReference type="InterPro" id="IPR052531">
    <property type="entry name" value="CarD-like_regulator"/>
</dbReference>
<name>A0A921IIJ5_9FIRM</name>
<sequence>MFQVGEAVSYGTNGVCTIEEKKRIKLAGQPCDCYILKPVYDSSLKICVPCNSKVLLARMRALPSKEELLELLQEPAPCHEENPEVRKEQYRQTLQSGDRHALLQMIRDIYTERQHRHARGKQLSGYEDSALREAQNILHSEFAYTMGIDLQEVPAFIADHLEGTANG</sequence>
<comment type="caution">
    <text evidence="2">The sequence shown here is derived from an EMBL/GenBank/DDBJ whole genome shotgun (WGS) entry which is preliminary data.</text>
</comment>
<gene>
    <name evidence="2" type="ORF">K8V20_03700</name>
</gene>
<dbReference type="PANTHER" id="PTHR38447:SF1">
    <property type="entry name" value="RNA POLYMERASE-BINDING TRANSCRIPTION FACTOR CARD"/>
    <property type="match status" value="1"/>
</dbReference>
<organism evidence="2 3">
    <name type="scientific">Subdoligranulum variabile</name>
    <dbReference type="NCBI Taxonomy" id="214851"/>
    <lineage>
        <taxon>Bacteria</taxon>
        <taxon>Bacillati</taxon>
        <taxon>Bacillota</taxon>
        <taxon>Clostridia</taxon>
        <taxon>Eubacteriales</taxon>
        <taxon>Oscillospiraceae</taxon>
        <taxon>Subdoligranulum</taxon>
    </lineage>
</organism>
<evidence type="ECO:0000313" key="3">
    <source>
        <dbReference type="Proteomes" id="UP000782880"/>
    </source>
</evidence>
<evidence type="ECO:0000259" key="1">
    <source>
        <dbReference type="SMART" id="SM01058"/>
    </source>
</evidence>
<reference evidence="2" key="2">
    <citation type="submission" date="2021-09" db="EMBL/GenBank/DDBJ databases">
        <authorList>
            <person name="Gilroy R."/>
        </authorList>
    </citation>
    <scope>NUCLEOTIDE SEQUENCE</scope>
    <source>
        <strain evidence="2">ChiBcec21-2208</strain>
    </source>
</reference>
<evidence type="ECO:0000313" key="2">
    <source>
        <dbReference type="EMBL" id="HJG27736.1"/>
    </source>
</evidence>
<dbReference type="PANTHER" id="PTHR38447">
    <property type="entry name" value="TRANSCRIPTION FACTOR YDEB-RELATED"/>
    <property type="match status" value="1"/>
</dbReference>
<accession>A0A921IIJ5</accession>
<dbReference type="InterPro" id="IPR036101">
    <property type="entry name" value="CarD-like/TRCF_RID_sf"/>
</dbReference>
<feature type="domain" description="CarD-like/TRCF RNAP-interacting" evidence="1">
    <location>
        <begin position="1"/>
        <end position="110"/>
    </location>
</feature>
<dbReference type="SMART" id="SM01058">
    <property type="entry name" value="CarD_TRCF"/>
    <property type="match status" value="1"/>
</dbReference>
<dbReference type="GO" id="GO:0009303">
    <property type="term" value="P:rRNA transcription"/>
    <property type="evidence" value="ECO:0007669"/>
    <property type="project" value="TreeGrafter"/>
</dbReference>
<dbReference type="InterPro" id="IPR003711">
    <property type="entry name" value="CarD-like/TRCF_RID"/>
</dbReference>
<dbReference type="Gene3D" id="2.40.10.170">
    <property type="match status" value="1"/>
</dbReference>
<reference evidence="2" key="1">
    <citation type="journal article" date="2021" name="PeerJ">
        <title>Extensive microbial diversity within the chicken gut microbiome revealed by metagenomics and culture.</title>
        <authorList>
            <person name="Gilroy R."/>
            <person name="Ravi A."/>
            <person name="Getino M."/>
            <person name="Pursley I."/>
            <person name="Horton D.L."/>
            <person name="Alikhan N.F."/>
            <person name="Baker D."/>
            <person name="Gharbi K."/>
            <person name="Hall N."/>
            <person name="Watson M."/>
            <person name="Adriaenssens E.M."/>
            <person name="Foster-Nyarko E."/>
            <person name="Jarju S."/>
            <person name="Secka A."/>
            <person name="Antonio M."/>
            <person name="Oren A."/>
            <person name="Chaudhuri R.R."/>
            <person name="La Ragione R."/>
            <person name="Hildebrand F."/>
            <person name="Pallen M.J."/>
        </authorList>
    </citation>
    <scope>NUCLEOTIDE SEQUENCE</scope>
    <source>
        <strain evidence="2">ChiBcec21-2208</strain>
    </source>
</reference>